<keyword evidence="1 5" id="KW-0808">Transferase</keyword>
<dbReference type="GO" id="GO:0052645">
    <property type="term" value="P:F420-0 metabolic process"/>
    <property type="evidence" value="ECO:0007669"/>
    <property type="project" value="UniProtKB-UniRule"/>
</dbReference>
<dbReference type="RefSeq" id="WP_073485424.1">
    <property type="nucleotide sequence ID" value="NZ_FQVN01000006.1"/>
</dbReference>
<dbReference type="AlphaFoldDB" id="A0A1M5GRY5"/>
<dbReference type="Proteomes" id="UP000184501">
    <property type="component" value="Unassembled WGS sequence"/>
</dbReference>
<proteinExistence type="inferred from homology"/>
<dbReference type="STRING" id="2017.SAMN05444320_106240"/>
<evidence type="ECO:0000256" key="1">
    <source>
        <dbReference type="ARBA" id="ARBA00022679"/>
    </source>
</evidence>
<dbReference type="EC" id="2.7.7.105" evidence="5"/>
<keyword evidence="4 5" id="KW-0342">GTP-binding</keyword>
<dbReference type="InterPro" id="IPR002835">
    <property type="entry name" value="CofC"/>
</dbReference>
<dbReference type="HAMAP" id="MF_02114">
    <property type="entry name" value="CofC"/>
    <property type="match status" value="1"/>
</dbReference>
<reference evidence="6 7" key="1">
    <citation type="submission" date="2016-11" db="EMBL/GenBank/DDBJ databases">
        <authorList>
            <person name="Jaros S."/>
            <person name="Januszkiewicz K."/>
            <person name="Wedrychowicz H."/>
        </authorList>
    </citation>
    <scope>NUCLEOTIDE SEQUENCE [LARGE SCALE GENOMIC DNA]</scope>
    <source>
        <strain evidence="6 7">DSM 44523</strain>
    </source>
</reference>
<gene>
    <name evidence="5" type="primary">fbiD</name>
    <name evidence="6" type="ORF">SAMN05444320_106240</name>
</gene>
<comment type="catalytic activity">
    <reaction evidence="5">
        <text>phosphoenolpyruvate + GTP + H(+) = enolpyruvoyl-2-diphospho-5'-guanosine + diphosphate</text>
        <dbReference type="Rhea" id="RHEA:30519"/>
        <dbReference type="ChEBI" id="CHEBI:15378"/>
        <dbReference type="ChEBI" id="CHEBI:33019"/>
        <dbReference type="ChEBI" id="CHEBI:37565"/>
        <dbReference type="ChEBI" id="CHEBI:58702"/>
        <dbReference type="ChEBI" id="CHEBI:143701"/>
        <dbReference type="EC" id="2.7.7.105"/>
    </reaction>
</comment>
<feature type="binding site" evidence="5">
    <location>
        <position position="164"/>
    </location>
    <ligand>
        <name>phosphoenolpyruvate</name>
        <dbReference type="ChEBI" id="CHEBI:58702"/>
    </ligand>
</feature>
<protein>
    <recommendedName>
        <fullName evidence="5">Phosphoenolpyruvate guanylyltransferase</fullName>
        <shortName evidence="5">PEP guanylyltransferase</shortName>
        <ecNumber evidence="5">2.7.7.105</ecNumber>
    </recommendedName>
</protein>
<dbReference type="PANTHER" id="PTHR40392:SF1">
    <property type="entry name" value="2-PHOSPHO-L-LACTATE GUANYLYLTRANSFERASE"/>
    <property type="match status" value="1"/>
</dbReference>
<dbReference type="PANTHER" id="PTHR40392">
    <property type="entry name" value="2-PHOSPHO-L-LACTATE GUANYLYLTRANSFERASE"/>
    <property type="match status" value="1"/>
</dbReference>
<dbReference type="Pfam" id="PF01983">
    <property type="entry name" value="CofC"/>
    <property type="match status" value="1"/>
</dbReference>
<dbReference type="NCBIfam" id="TIGR03552">
    <property type="entry name" value="F420_cofC"/>
    <property type="match status" value="1"/>
</dbReference>
<sequence>MRAVVDVLVPVKRLSAAKSRLRGAVGAVEDRRTHTALALALAMDTVRAARAAGAVRRLAVVTADPLVAEMLREDDVEILADQPDDGLNPALRHGAAVLRSEDPGAALAALQSDLPALRPAELDAALTAALAAGRAFCPDRQGTGTTLLVAGRGQPWDPRFGPGSALAHAASGAVALDGPWPSLRCDVDTEVDLRLATELGVGPHTTARLVAAS</sequence>
<dbReference type="GO" id="GO:0005525">
    <property type="term" value="F:GTP binding"/>
    <property type="evidence" value="ECO:0007669"/>
    <property type="project" value="UniProtKB-KW"/>
</dbReference>
<dbReference type="InterPro" id="IPR029044">
    <property type="entry name" value="Nucleotide-diphossugar_trans"/>
</dbReference>
<dbReference type="GO" id="GO:0043814">
    <property type="term" value="F:phospholactate guanylyltransferase activity"/>
    <property type="evidence" value="ECO:0007669"/>
    <property type="project" value="InterPro"/>
</dbReference>
<accession>A0A1M5GRY5</accession>
<name>A0A1M5GRY5_STRHI</name>
<keyword evidence="7" id="KW-1185">Reference proteome</keyword>
<dbReference type="EMBL" id="FQVN01000006">
    <property type="protein sequence ID" value="SHG06398.1"/>
    <property type="molecule type" value="Genomic_DNA"/>
</dbReference>
<organism evidence="6 7">
    <name type="scientific">Streptoalloteichus hindustanus</name>
    <dbReference type="NCBI Taxonomy" id="2017"/>
    <lineage>
        <taxon>Bacteria</taxon>
        <taxon>Bacillati</taxon>
        <taxon>Actinomycetota</taxon>
        <taxon>Actinomycetes</taxon>
        <taxon>Pseudonocardiales</taxon>
        <taxon>Pseudonocardiaceae</taxon>
        <taxon>Streptoalloteichus</taxon>
    </lineage>
</organism>
<comment type="function">
    <text evidence="5">Guanylyltransferase that catalyzes the activation of phosphoenolpyruvate (PEP) as enolpyruvoyl-2-diphospho-5'-guanosine, via the condensation of PEP with GTP. It is involved in the biosynthesis of coenzyme F420, a hydride carrier cofactor.</text>
</comment>
<evidence type="ECO:0000256" key="3">
    <source>
        <dbReference type="ARBA" id="ARBA00022741"/>
    </source>
</evidence>
<evidence type="ECO:0000256" key="2">
    <source>
        <dbReference type="ARBA" id="ARBA00022695"/>
    </source>
</evidence>
<keyword evidence="3 5" id="KW-0547">Nucleotide-binding</keyword>
<dbReference type="UniPathway" id="UPA00071"/>
<comment type="pathway">
    <text evidence="5">Cofactor biosynthesis; coenzyme F420 biosynthesis.</text>
</comment>
<comment type="similarity">
    <text evidence="5">Belongs to the CofC family.</text>
</comment>
<feature type="binding site" evidence="5">
    <location>
        <position position="161"/>
    </location>
    <ligand>
        <name>phosphoenolpyruvate</name>
        <dbReference type="ChEBI" id="CHEBI:58702"/>
    </ligand>
</feature>
<evidence type="ECO:0000256" key="5">
    <source>
        <dbReference type="HAMAP-Rule" id="MF_02114"/>
    </source>
</evidence>
<evidence type="ECO:0000313" key="6">
    <source>
        <dbReference type="EMBL" id="SHG06398.1"/>
    </source>
</evidence>
<evidence type="ECO:0000313" key="7">
    <source>
        <dbReference type="Proteomes" id="UP000184501"/>
    </source>
</evidence>
<dbReference type="Gene3D" id="3.90.550.10">
    <property type="entry name" value="Spore Coat Polysaccharide Biosynthesis Protein SpsA, Chain A"/>
    <property type="match status" value="1"/>
</dbReference>
<feature type="binding site" evidence="5">
    <location>
        <position position="145"/>
    </location>
    <ligand>
        <name>phosphoenolpyruvate</name>
        <dbReference type="ChEBI" id="CHEBI:58702"/>
    </ligand>
</feature>
<dbReference type="SUPFAM" id="SSF53448">
    <property type="entry name" value="Nucleotide-diphospho-sugar transferases"/>
    <property type="match status" value="1"/>
</dbReference>
<evidence type="ECO:0000256" key="4">
    <source>
        <dbReference type="ARBA" id="ARBA00023134"/>
    </source>
</evidence>
<keyword evidence="2 5" id="KW-0548">Nucleotidyltransferase</keyword>